<evidence type="ECO:0000256" key="1">
    <source>
        <dbReference type="SAM" id="SignalP"/>
    </source>
</evidence>
<keyword evidence="1" id="KW-0732">Signal</keyword>
<evidence type="ECO:0000313" key="3">
    <source>
        <dbReference type="Proteomes" id="UP000825729"/>
    </source>
</evidence>
<dbReference type="Proteomes" id="UP000825729">
    <property type="component" value="Unassembled WGS sequence"/>
</dbReference>
<name>A0AAV7FG68_ARIFI</name>
<feature type="chain" id="PRO_5043697958" evidence="1">
    <location>
        <begin position="29"/>
        <end position="272"/>
    </location>
</feature>
<dbReference type="AlphaFoldDB" id="A0AAV7FG68"/>
<sequence>MQLQAFTQSVVSLLAFYLVSIPFSPSLGSNSTPGSSSFCGKIRIQPPFSLQNSVNSSSPPLSRSLLCKSQTVYFRTSLGLFPVVSIDYRDKTLSLSHKPCASSLQFVSPTLLSAGFPSPPQPNSLLLFNCSTSGGPSSSSQKKCPSAFGCSAPLSGTRDRPSSCLLIDDCEELEMGFHPRDLNCSHYSRVYRSSSSSAPGGFQLGTRISFGIPDHVPNPCDECSKPNGNCGVGLRCICHPHECRDKVLSAGANLKPVSSLLPLSLLIILIGF</sequence>
<keyword evidence="3" id="KW-1185">Reference proteome</keyword>
<gene>
    <name evidence="2" type="ORF">H6P81_003550</name>
</gene>
<organism evidence="2 3">
    <name type="scientific">Aristolochia fimbriata</name>
    <name type="common">White veined hardy Dutchman's pipe vine</name>
    <dbReference type="NCBI Taxonomy" id="158543"/>
    <lineage>
        <taxon>Eukaryota</taxon>
        <taxon>Viridiplantae</taxon>
        <taxon>Streptophyta</taxon>
        <taxon>Embryophyta</taxon>
        <taxon>Tracheophyta</taxon>
        <taxon>Spermatophyta</taxon>
        <taxon>Magnoliopsida</taxon>
        <taxon>Magnoliidae</taxon>
        <taxon>Piperales</taxon>
        <taxon>Aristolochiaceae</taxon>
        <taxon>Aristolochia</taxon>
    </lineage>
</organism>
<comment type="caution">
    <text evidence="2">The sequence shown here is derived from an EMBL/GenBank/DDBJ whole genome shotgun (WGS) entry which is preliminary data.</text>
</comment>
<evidence type="ECO:0000313" key="2">
    <source>
        <dbReference type="EMBL" id="KAG9459042.1"/>
    </source>
</evidence>
<feature type="signal peptide" evidence="1">
    <location>
        <begin position="1"/>
        <end position="28"/>
    </location>
</feature>
<dbReference type="PANTHER" id="PTHR33355:SF11">
    <property type="entry name" value="WALL-ASSOCIATED RECEPTOR KINASE GALACTURONAN-BINDING DOMAIN-CONTAINING PROTEIN"/>
    <property type="match status" value="1"/>
</dbReference>
<reference evidence="2 3" key="1">
    <citation type="submission" date="2021-07" db="EMBL/GenBank/DDBJ databases">
        <title>The Aristolochia fimbriata genome: insights into angiosperm evolution, floral development and chemical biosynthesis.</title>
        <authorList>
            <person name="Jiao Y."/>
        </authorList>
    </citation>
    <scope>NUCLEOTIDE SEQUENCE [LARGE SCALE GENOMIC DNA]</scope>
    <source>
        <strain evidence="2">IBCAS-2021</strain>
        <tissue evidence="2">Leaf</tissue>
    </source>
</reference>
<accession>A0AAV7FG68</accession>
<dbReference type="PANTHER" id="PTHR33355">
    <property type="entry name" value="WALL-ASSOCIATED RECEPTOR KINASE CARBOXY-TERMINAL PROTEIN-RELATED"/>
    <property type="match status" value="1"/>
</dbReference>
<proteinExistence type="predicted"/>
<protein>
    <submittedName>
        <fullName evidence="2">Uncharacterized protein</fullName>
    </submittedName>
</protein>
<dbReference type="EMBL" id="JAINDJ010000002">
    <property type="protein sequence ID" value="KAG9459042.1"/>
    <property type="molecule type" value="Genomic_DNA"/>
</dbReference>